<comment type="caution">
    <text evidence="1">The sequence shown here is derived from an EMBL/GenBank/DDBJ whole genome shotgun (WGS) entry which is preliminary data.</text>
</comment>
<evidence type="ECO:0008006" key="2">
    <source>
        <dbReference type="Google" id="ProtNLM"/>
    </source>
</evidence>
<sequence length="340" mass="39619">MLVWGDIYNDPSLVRFYQNKDIPLWGNSKRKEKREDGPEWVVRNKFEDELANFMLEKKYHMKGIGEMLDQHRKEMHEQFSQILFIIRESNLLEPEAPTFAITTRSRISTQDPLSQVYRNRHLPTMLKGQLKEKDLRVQNQALCKMKKPLAGHLSRLENPDLGKLTKAKIRDFFPKELLMEISNKNNEPWMRHSYSNNAHTESYEGVSQEMRRHKSFDNVTTTHQEGIMVLPQPQERSLKPAFTGQVSSTMHIDWSEVAMPINEPVTSPLGMKHLKSTSKSKKYSMSGPFPSSNGNKCILVAIDYVSKWVESQTFSYQRCSKCSELPQEIIHDIWNTRGFD</sequence>
<name>A0A699I0Y1_TANCI</name>
<proteinExistence type="predicted"/>
<dbReference type="EMBL" id="BKCJ010238382">
    <property type="protein sequence ID" value="GEZ07641.1"/>
    <property type="molecule type" value="Genomic_DNA"/>
</dbReference>
<dbReference type="AlphaFoldDB" id="A0A699I0Y1"/>
<protein>
    <recommendedName>
        <fullName evidence="2">Reverse transcriptase domain-containing protein</fullName>
    </recommendedName>
</protein>
<organism evidence="1">
    <name type="scientific">Tanacetum cinerariifolium</name>
    <name type="common">Dalmatian daisy</name>
    <name type="synonym">Chrysanthemum cinerariifolium</name>
    <dbReference type="NCBI Taxonomy" id="118510"/>
    <lineage>
        <taxon>Eukaryota</taxon>
        <taxon>Viridiplantae</taxon>
        <taxon>Streptophyta</taxon>
        <taxon>Embryophyta</taxon>
        <taxon>Tracheophyta</taxon>
        <taxon>Spermatophyta</taxon>
        <taxon>Magnoliopsida</taxon>
        <taxon>eudicotyledons</taxon>
        <taxon>Gunneridae</taxon>
        <taxon>Pentapetalae</taxon>
        <taxon>asterids</taxon>
        <taxon>campanulids</taxon>
        <taxon>Asterales</taxon>
        <taxon>Asteraceae</taxon>
        <taxon>Asteroideae</taxon>
        <taxon>Anthemideae</taxon>
        <taxon>Anthemidinae</taxon>
        <taxon>Tanacetum</taxon>
    </lineage>
</organism>
<reference evidence="1" key="1">
    <citation type="journal article" date="2019" name="Sci. Rep.">
        <title>Draft genome of Tanacetum cinerariifolium, the natural source of mosquito coil.</title>
        <authorList>
            <person name="Yamashiro T."/>
            <person name="Shiraishi A."/>
            <person name="Satake H."/>
            <person name="Nakayama K."/>
        </authorList>
    </citation>
    <scope>NUCLEOTIDE SEQUENCE</scope>
</reference>
<gene>
    <name evidence="1" type="ORF">Tci_479614</name>
</gene>
<accession>A0A699I0Y1</accession>
<evidence type="ECO:0000313" key="1">
    <source>
        <dbReference type="EMBL" id="GEZ07641.1"/>
    </source>
</evidence>